<evidence type="ECO:0000313" key="6">
    <source>
        <dbReference type="Proteomes" id="UP000033393"/>
    </source>
</evidence>
<evidence type="ECO:0000256" key="1">
    <source>
        <dbReference type="ARBA" id="ARBA00022617"/>
    </source>
</evidence>
<keyword evidence="6" id="KW-1185">Reference proteome</keyword>
<dbReference type="InterPro" id="IPR018506">
    <property type="entry name" value="Cyt_B5_heme-BS"/>
</dbReference>
<dbReference type="PATRIC" id="fig|68170.10.peg.2358"/>
<sequence>MVLDGRVLDLSGFLEHHPGGTSVLLANLGRDVSADFHHVTAHARAAVTRKLDRQAVAEVAPLTIPPAAKDFARFVDHVRLLLNSFDVQADPARDPIPDLFYVGQLYSHFVGDHLVSLLDTLAETVGVPVEPAASQRLRRVFEAVPGRVEAVVVAADAPAATELSRQMQQRCRVLLDDLLRIGSEALGELRGANVHQITSCHATKMMCLANEWISEEYDLVNAE</sequence>
<gene>
    <name evidence="5" type="ORF">UK23_45185</name>
</gene>
<evidence type="ECO:0000256" key="2">
    <source>
        <dbReference type="ARBA" id="ARBA00022723"/>
    </source>
</evidence>
<organism evidence="5 6">
    <name type="scientific">Lentzea aerocolonigenes</name>
    <name type="common">Lechevalieria aerocolonigenes</name>
    <name type="synonym">Saccharothrix aerocolonigenes</name>
    <dbReference type="NCBI Taxonomy" id="68170"/>
    <lineage>
        <taxon>Bacteria</taxon>
        <taxon>Bacillati</taxon>
        <taxon>Actinomycetota</taxon>
        <taxon>Actinomycetes</taxon>
        <taxon>Pseudonocardiales</taxon>
        <taxon>Pseudonocardiaceae</taxon>
        <taxon>Lentzea</taxon>
    </lineage>
</organism>
<dbReference type="Pfam" id="PF00173">
    <property type="entry name" value="Cyt-b5"/>
    <property type="match status" value="1"/>
</dbReference>
<dbReference type="GO" id="GO:0046872">
    <property type="term" value="F:metal ion binding"/>
    <property type="evidence" value="ECO:0007669"/>
    <property type="project" value="UniProtKB-KW"/>
</dbReference>
<dbReference type="SUPFAM" id="SSF55856">
    <property type="entry name" value="Cytochrome b5-like heme/steroid binding domain"/>
    <property type="match status" value="1"/>
</dbReference>
<reference evidence="5 6" key="1">
    <citation type="submission" date="2015-02" db="EMBL/GenBank/DDBJ databases">
        <authorList>
            <person name="Ju K.-S."/>
            <person name="Doroghazi J.R."/>
            <person name="Metcalf W."/>
        </authorList>
    </citation>
    <scope>NUCLEOTIDE SEQUENCE [LARGE SCALE GENOMIC DNA]</scope>
    <source>
        <strain evidence="5 6">NRRL B-16140</strain>
    </source>
</reference>
<keyword evidence="1" id="KW-0349">Heme</keyword>
<dbReference type="Proteomes" id="UP000033393">
    <property type="component" value="Unassembled WGS sequence"/>
</dbReference>
<keyword evidence="2" id="KW-0479">Metal-binding</keyword>
<evidence type="ECO:0000256" key="3">
    <source>
        <dbReference type="ARBA" id="ARBA00023004"/>
    </source>
</evidence>
<name>A0A0F0GG92_LENAE</name>
<dbReference type="Gene3D" id="3.10.120.10">
    <property type="entry name" value="Cytochrome b5-like heme/steroid binding domain"/>
    <property type="match status" value="1"/>
</dbReference>
<dbReference type="AlphaFoldDB" id="A0A0F0GG92"/>
<keyword evidence="3" id="KW-0408">Iron</keyword>
<accession>A0A0F0GG92</accession>
<proteinExistence type="predicted"/>
<dbReference type="PROSITE" id="PS00191">
    <property type="entry name" value="CYTOCHROME_B5_1"/>
    <property type="match status" value="1"/>
</dbReference>
<evidence type="ECO:0000313" key="5">
    <source>
        <dbReference type="EMBL" id="KJK33678.1"/>
    </source>
</evidence>
<protein>
    <recommendedName>
        <fullName evidence="4">Cytochrome b5 heme-binding domain-containing protein</fullName>
    </recommendedName>
</protein>
<dbReference type="EMBL" id="JYJG01000509">
    <property type="protein sequence ID" value="KJK33678.1"/>
    <property type="molecule type" value="Genomic_DNA"/>
</dbReference>
<dbReference type="GO" id="GO:0020037">
    <property type="term" value="F:heme binding"/>
    <property type="evidence" value="ECO:0007669"/>
    <property type="project" value="InterPro"/>
</dbReference>
<evidence type="ECO:0000259" key="4">
    <source>
        <dbReference type="PROSITE" id="PS50255"/>
    </source>
</evidence>
<dbReference type="InterPro" id="IPR001199">
    <property type="entry name" value="Cyt_B5-like_heme/steroid-bd"/>
</dbReference>
<dbReference type="PROSITE" id="PS50255">
    <property type="entry name" value="CYTOCHROME_B5_2"/>
    <property type="match status" value="1"/>
</dbReference>
<dbReference type="InterPro" id="IPR036400">
    <property type="entry name" value="Cyt_B5-like_heme/steroid_sf"/>
</dbReference>
<comment type="caution">
    <text evidence="5">The sequence shown here is derived from an EMBL/GenBank/DDBJ whole genome shotgun (WGS) entry which is preliminary data.</text>
</comment>
<feature type="domain" description="Cytochrome b5 heme-binding" evidence="4">
    <location>
        <begin position="1"/>
        <end position="60"/>
    </location>
</feature>